<dbReference type="GO" id="GO:0016740">
    <property type="term" value="F:transferase activity"/>
    <property type="evidence" value="ECO:0007669"/>
    <property type="project" value="UniProtKB-KW"/>
</dbReference>
<feature type="transmembrane region" description="Helical" evidence="8">
    <location>
        <begin position="357"/>
        <end position="384"/>
    </location>
</feature>
<name>A0ABY1KZS4_9FLAO</name>
<feature type="transmembrane region" description="Helical" evidence="8">
    <location>
        <begin position="203"/>
        <end position="222"/>
    </location>
</feature>
<keyword evidence="7 8" id="KW-0472">Membrane</keyword>
<evidence type="ECO:0000313" key="10">
    <source>
        <dbReference type="EMBL" id="SIS89379.1"/>
    </source>
</evidence>
<dbReference type="Pfam" id="PF13231">
    <property type="entry name" value="PMT_2"/>
    <property type="match status" value="1"/>
</dbReference>
<feature type="transmembrane region" description="Helical" evidence="8">
    <location>
        <begin position="331"/>
        <end position="350"/>
    </location>
</feature>
<dbReference type="PANTHER" id="PTHR33908:SF11">
    <property type="entry name" value="MEMBRANE PROTEIN"/>
    <property type="match status" value="1"/>
</dbReference>
<feature type="transmembrane region" description="Helical" evidence="8">
    <location>
        <begin position="87"/>
        <end position="105"/>
    </location>
</feature>
<evidence type="ECO:0000256" key="5">
    <source>
        <dbReference type="ARBA" id="ARBA00022692"/>
    </source>
</evidence>
<evidence type="ECO:0000259" key="9">
    <source>
        <dbReference type="Pfam" id="PF13231"/>
    </source>
</evidence>
<sequence>MISDLRYRFLLVLIVLVYVAGMFVTLFEPDSAQFAVMAMRMVQENDFLNLIKGGSQYLDKPHLHFWLSAFSFKLFGFYEWAYRLPAILVTLLGAYSCFGLGNLLYNRNTGRLAALIYMTAQTIVLSVIDVRTDAALTAFTILAIWQFTSYIEKGSLASICIGAVAAGLAFSSKGQIALFVIGSALICHLAYTHKWQRVLSYKVLVGLGFFAIAVAPMLYAYYHQFDMHPEKVIRGTTGHSGIRFIFLEQSLERSGGAMGKTSSDYFFFFHTFLWVFIPWTIPAVVAVGSRIKAIFKLRFAYHPQYEFMTLGTIAIFFFAASFSQFKLPHYLNIVIPLFAVLTASYIIDLVKVDNKKILTIFLGTQYFVLSVVFTAVLFICFYVFEFQSILAWGLLIVLCGIIVYFCLKREARFLRIITLSVYSSLLFNSVMNLHFYPNLLLYQAGSSMAEVVADQNIPVDRIYRISDFNTWALDFYNRQRVKHTSLKNVQRKKDIWLYVNDKDLRRVQDAGLDWDQQFIENDYNISMLTMGFLNPSTRKRSLKKMHLIHLR</sequence>
<organism evidence="10 11">
    <name type="scientific">Zobellia uliginosa</name>
    <dbReference type="NCBI Taxonomy" id="143224"/>
    <lineage>
        <taxon>Bacteria</taxon>
        <taxon>Pseudomonadati</taxon>
        <taxon>Bacteroidota</taxon>
        <taxon>Flavobacteriia</taxon>
        <taxon>Flavobacteriales</taxon>
        <taxon>Flavobacteriaceae</taxon>
        <taxon>Zobellia</taxon>
    </lineage>
</organism>
<reference evidence="10 11" key="1">
    <citation type="submission" date="2017-01" db="EMBL/GenBank/DDBJ databases">
        <authorList>
            <person name="Varghese N."/>
            <person name="Submissions S."/>
        </authorList>
    </citation>
    <scope>NUCLEOTIDE SEQUENCE [LARGE SCALE GENOMIC DNA]</scope>
    <source>
        <strain evidence="10 11">DSM 2061</strain>
    </source>
</reference>
<gene>
    <name evidence="10" type="ORF">SAMN05421766_104694</name>
</gene>
<feature type="transmembrane region" description="Helical" evidence="8">
    <location>
        <begin position="414"/>
        <end position="436"/>
    </location>
</feature>
<feature type="transmembrane region" description="Helical" evidence="8">
    <location>
        <begin position="390"/>
        <end position="407"/>
    </location>
</feature>
<feature type="transmembrane region" description="Helical" evidence="8">
    <location>
        <begin position="7"/>
        <end position="27"/>
    </location>
</feature>
<evidence type="ECO:0000256" key="2">
    <source>
        <dbReference type="ARBA" id="ARBA00022475"/>
    </source>
</evidence>
<dbReference type="EMBL" id="FTOB01000004">
    <property type="protein sequence ID" value="SIS89379.1"/>
    <property type="molecule type" value="Genomic_DNA"/>
</dbReference>
<keyword evidence="6 8" id="KW-1133">Transmembrane helix</keyword>
<dbReference type="PANTHER" id="PTHR33908">
    <property type="entry name" value="MANNOSYLTRANSFERASE YKCB-RELATED"/>
    <property type="match status" value="1"/>
</dbReference>
<evidence type="ECO:0000256" key="4">
    <source>
        <dbReference type="ARBA" id="ARBA00022679"/>
    </source>
</evidence>
<evidence type="ECO:0000256" key="6">
    <source>
        <dbReference type="ARBA" id="ARBA00022989"/>
    </source>
</evidence>
<evidence type="ECO:0000313" key="11">
    <source>
        <dbReference type="Proteomes" id="UP000185728"/>
    </source>
</evidence>
<feature type="domain" description="Glycosyltransferase RgtA/B/C/D-like" evidence="9">
    <location>
        <begin position="59"/>
        <end position="219"/>
    </location>
</feature>
<dbReference type="InterPro" id="IPR038731">
    <property type="entry name" value="RgtA/B/C-like"/>
</dbReference>
<comment type="caution">
    <text evidence="10">The sequence shown here is derived from an EMBL/GenBank/DDBJ whole genome shotgun (WGS) entry which is preliminary data.</text>
</comment>
<accession>A0ABY1KZS4</accession>
<feature type="transmembrane region" description="Helical" evidence="8">
    <location>
        <begin position="265"/>
        <end position="287"/>
    </location>
</feature>
<protein>
    <submittedName>
        <fullName evidence="10">4-amino-4-deoxy-L-arabinose transferase</fullName>
    </submittedName>
</protein>
<dbReference type="RefSeq" id="WP_076456159.1">
    <property type="nucleotide sequence ID" value="NZ_FTOB01000004.1"/>
</dbReference>
<proteinExistence type="predicted"/>
<evidence type="ECO:0000256" key="3">
    <source>
        <dbReference type="ARBA" id="ARBA00022676"/>
    </source>
</evidence>
<feature type="transmembrane region" description="Helical" evidence="8">
    <location>
        <begin position="307"/>
        <end position="325"/>
    </location>
</feature>
<keyword evidence="4 10" id="KW-0808">Transferase</keyword>
<comment type="subcellular location">
    <subcellularLocation>
        <location evidence="1">Cell membrane</location>
        <topology evidence="1">Multi-pass membrane protein</topology>
    </subcellularLocation>
</comment>
<evidence type="ECO:0000256" key="8">
    <source>
        <dbReference type="SAM" id="Phobius"/>
    </source>
</evidence>
<keyword evidence="3" id="KW-0328">Glycosyltransferase</keyword>
<keyword evidence="2" id="KW-1003">Cell membrane</keyword>
<dbReference type="Proteomes" id="UP000185728">
    <property type="component" value="Unassembled WGS sequence"/>
</dbReference>
<evidence type="ECO:0000256" key="1">
    <source>
        <dbReference type="ARBA" id="ARBA00004651"/>
    </source>
</evidence>
<evidence type="ECO:0000256" key="7">
    <source>
        <dbReference type="ARBA" id="ARBA00023136"/>
    </source>
</evidence>
<keyword evidence="11" id="KW-1185">Reference proteome</keyword>
<dbReference type="InterPro" id="IPR050297">
    <property type="entry name" value="LipidA_mod_glycosyltrf_83"/>
</dbReference>
<keyword evidence="5 8" id="KW-0812">Transmembrane</keyword>